<reference evidence="2 3" key="1">
    <citation type="submission" date="2021-03" db="EMBL/GenBank/DDBJ databases">
        <title>Sequencing the genomes of 1000 actinobacteria strains.</title>
        <authorList>
            <person name="Klenk H.-P."/>
        </authorList>
    </citation>
    <scope>NUCLEOTIDE SEQUENCE [LARGE SCALE GENOMIC DNA]</scope>
    <source>
        <strain evidence="2 3">DSM 44580</strain>
    </source>
</reference>
<keyword evidence="3" id="KW-1185">Reference proteome</keyword>
<proteinExistence type="predicted"/>
<dbReference type="Pfam" id="PF07510">
    <property type="entry name" value="GmrSD_C"/>
    <property type="match status" value="1"/>
</dbReference>
<evidence type="ECO:0000313" key="2">
    <source>
        <dbReference type="EMBL" id="MBP2477368.1"/>
    </source>
</evidence>
<dbReference type="InterPro" id="IPR011089">
    <property type="entry name" value="GmrSD_C"/>
</dbReference>
<accession>A0ABS5ALD4</accession>
<gene>
    <name evidence="2" type="ORF">JOF53_006240</name>
</gene>
<evidence type="ECO:0000259" key="1">
    <source>
        <dbReference type="Pfam" id="PF07510"/>
    </source>
</evidence>
<sequence length="183" mass="20539">MRPKPEEVGQARTELGKLKVVTWAPMKGYSREKFKHWTSQGESCDTREFVLRREGEDVTTDKSCKVLSGKWRSAYDDKVLTGPGELDIDHTVPLANAWRTGAAEWTDERRSEFANDTRNPQLLAVSAASNRSKGDQDPSQWKPPATGVWCGYAVHWIKVKAVYSLGVTEAERTALTDMLGHCK</sequence>
<dbReference type="PANTHER" id="PTHR24094">
    <property type="entry name" value="SECRETED PROTEIN"/>
    <property type="match status" value="1"/>
</dbReference>
<feature type="domain" description="GmrSD restriction endonucleases C-terminal" evidence="1">
    <location>
        <begin position="56"/>
        <end position="177"/>
    </location>
</feature>
<evidence type="ECO:0000313" key="3">
    <source>
        <dbReference type="Proteomes" id="UP001519363"/>
    </source>
</evidence>
<name>A0ABS5ALD4_9PSEU</name>
<dbReference type="Proteomes" id="UP001519363">
    <property type="component" value="Unassembled WGS sequence"/>
</dbReference>
<dbReference type="EMBL" id="JAGIOO010000001">
    <property type="protein sequence ID" value="MBP2477368.1"/>
    <property type="molecule type" value="Genomic_DNA"/>
</dbReference>
<organism evidence="2 3">
    <name type="scientific">Crossiella equi</name>
    <dbReference type="NCBI Taxonomy" id="130796"/>
    <lineage>
        <taxon>Bacteria</taxon>
        <taxon>Bacillati</taxon>
        <taxon>Actinomycetota</taxon>
        <taxon>Actinomycetes</taxon>
        <taxon>Pseudonocardiales</taxon>
        <taxon>Pseudonocardiaceae</taxon>
        <taxon>Crossiella</taxon>
    </lineage>
</organism>
<protein>
    <recommendedName>
        <fullName evidence="1">GmrSD restriction endonucleases C-terminal domain-containing protein</fullName>
    </recommendedName>
</protein>
<dbReference type="PANTHER" id="PTHR24094:SF15">
    <property type="entry name" value="AMP-DEPENDENT SYNTHETASE_LIGASE DOMAIN-CONTAINING PROTEIN-RELATED"/>
    <property type="match status" value="1"/>
</dbReference>
<comment type="caution">
    <text evidence="2">The sequence shown here is derived from an EMBL/GenBank/DDBJ whole genome shotgun (WGS) entry which is preliminary data.</text>
</comment>